<keyword evidence="12" id="KW-0812">Transmembrane</keyword>
<evidence type="ECO:0000256" key="5">
    <source>
        <dbReference type="ARBA" id="ARBA00022723"/>
    </source>
</evidence>
<dbReference type="PIRSF" id="PIRSF006268">
    <property type="entry name" value="ApbE"/>
    <property type="match status" value="1"/>
</dbReference>
<proteinExistence type="inferred from homology"/>
<comment type="catalytic activity">
    <reaction evidence="9 10">
        <text>L-threonyl-[protein] + FAD = FMN-L-threonyl-[protein] + AMP + H(+)</text>
        <dbReference type="Rhea" id="RHEA:36847"/>
        <dbReference type="Rhea" id="RHEA-COMP:11060"/>
        <dbReference type="Rhea" id="RHEA-COMP:11061"/>
        <dbReference type="ChEBI" id="CHEBI:15378"/>
        <dbReference type="ChEBI" id="CHEBI:30013"/>
        <dbReference type="ChEBI" id="CHEBI:57692"/>
        <dbReference type="ChEBI" id="CHEBI:74257"/>
        <dbReference type="ChEBI" id="CHEBI:456215"/>
        <dbReference type="EC" id="2.7.1.180"/>
    </reaction>
</comment>
<evidence type="ECO:0000256" key="3">
    <source>
        <dbReference type="ARBA" id="ARBA00022630"/>
    </source>
</evidence>
<feature type="binding site" evidence="11">
    <location>
        <position position="304"/>
    </location>
    <ligand>
        <name>Mg(2+)</name>
        <dbReference type="ChEBI" id="CHEBI:18420"/>
    </ligand>
</feature>
<evidence type="ECO:0000256" key="8">
    <source>
        <dbReference type="ARBA" id="ARBA00031306"/>
    </source>
</evidence>
<evidence type="ECO:0000256" key="6">
    <source>
        <dbReference type="ARBA" id="ARBA00022827"/>
    </source>
</evidence>
<evidence type="ECO:0000313" key="14">
    <source>
        <dbReference type="Proteomes" id="UP000648239"/>
    </source>
</evidence>
<dbReference type="PANTHER" id="PTHR30040">
    <property type="entry name" value="THIAMINE BIOSYNTHESIS LIPOPROTEIN APBE"/>
    <property type="match status" value="1"/>
</dbReference>
<sequence>MEGASALRRFLLPALFVGALFALLFLRGRNDVARTGEWTFRGPTMGTAWTVKIADPELEEETRDAIETTIQQTVALVDQRMSNWKDDSELSLLNRHDTSPYPVSGELLGVLDMAIEIHRLTGGAFDITVGPLVNAYGFGPGDPPRIPTEDELKDLMARTGLNKLTLNKNAGTATKKHTDLYFDLSGIAKGFAVDQVAAALEELGHADYMIEIGGEIRTRGRNGSGEIWRIGVEQPDPTLREAGRIIPLLDTAMATSGEYRNFIEIEGVRYSHTIDPRTGKPIDHHLASVSVLHQSCATADGVATGLNVLGPDEGYELAVKHGIAALFILERSNGSLIEHATPAFEATLERTREAQQPDPVIP</sequence>
<keyword evidence="4 10" id="KW-0808">Transferase</keyword>
<keyword evidence="3 10" id="KW-0285">Flavoprotein</keyword>
<protein>
    <recommendedName>
        <fullName evidence="2 10">FAD:protein FMN transferase</fullName>
        <ecNumber evidence="1 10">2.7.1.180</ecNumber>
    </recommendedName>
    <alternativeName>
        <fullName evidence="8 10">Flavin transferase</fullName>
    </alternativeName>
</protein>
<reference evidence="13 14" key="1">
    <citation type="submission" date="2020-08" db="EMBL/GenBank/DDBJ databases">
        <title>Acidobacteriota in marine sediments use diverse sulfur dissimilation pathways.</title>
        <authorList>
            <person name="Wasmund K."/>
        </authorList>
    </citation>
    <scope>NUCLEOTIDE SEQUENCE [LARGE SCALE GENOMIC DNA]</scope>
    <source>
        <strain evidence="13">MAG AM4</strain>
    </source>
</reference>
<feature type="binding site" evidence="11">
    <location>
        <position position="300"/>
    </location>
    <ligand>
        <name>Mg(2+)</name>
        <dbReference type="ChEBI" id="CHEBI:18420"/>
    </ligand>
</feature>
<comment type="cofactor">
    <cofactor evidence="11">
        <name>Mg(2+)</name>
        <dbReference type="ChEBI" id="CHEBI:18420"/>
    </cofactor>
    <cofactor evidence="11">
        <name>Mn(2+)</name>
        <dbReference type="ChEBI" id="CHEBI:29035"/>
    </cofactor>
    <text evidence="11">Magnesium. Can also use manganese.</text>
</comment>
<organism evidence="13 14">
    <name type="scientific">Candidatus Polarisedimenticola svalbardensis</name>
    <dbReference type="NCBI Taxonomy" id="2886004"/>
    <lineage>
        <taxon>Bacteria</taxon>
        <taxon>Pseudomonadati</taxon>
        <taxon>Acidobacteriota</taxon>
        <taxon>Candidatus Polarisedimenticolia</taxon>
        <taxon>Candidatus Polarisedimenticolales</taxon>
        <taxon>Candidatus Polarisedimenticolaceae</taxon>
        <taxon>Candidatus Polarisedimenticola</taxon>
    </lineage>
</organism>
<feature type="binding site" evidence="11">
    <location>
        <position position="186"/>
    </location>
    <ligand>
        <name>Mg(2+)</name>
        <dbReference type="ChEBI" id="CHEBI:18420"/>
    </ligand>
</feature>
<evidence type="ECO:0000256" key="9">
    <source>
        <dbReference type="ARBA" id="ARBA00048540"/>
    </source>
</evidence>
<keyword evidence="5 10" id="KW-0479">Metal-binding</keyword>
<dbReference type="Proteomes" id="UP000648239">
    <property type="component" value="Unassembled WGS sequence"/>
</dbReference>
<evidence type="ECO:0000256" key="1">
    <source>
        <dbReference type="ARBA" id="ARBA00011955"/>
    </source>
</evidence>
<evidence type="ECO:0000256" key="7">
    <source>
        <dbReference type="ARBA" id="ARBA00022842"/>
    </source>
</evidence>
<dbReference type="PANTHER" id="PTHR30040:SF2">
    <property type="entry name" value="FAD:PROTEIN FMN TRANSFERASE"/>
    <property type="match status" value="1"/>
</dbReference>
<comment type="caution">
    <text evidence="13">The sequence shown here is derived from an EMBL/GenBank/DDBJ whole genome shotgun (WGS) entry which is preliminary data.</text>
</comment>
<evidence type="ECO:0000256" key="11">
    <source>
        <dbReference type="PIRSR" id="PIRSR006268-2"/>
    </source>
</evidence>
<keyword evidence="12" id="KW-0472">Membrane</keyword>
<dbReference type="InterPro" id="IPR003374">
    <property type="entry name" value="ApbE-like_sf"/>
</dbReference>
<dbReference type="SUPFAM" id="SSF143631">
    <property type="entry name" value="ApbE-like"/>
    <property type="match status" value="1"/>
</dbReference>
<accession>A0A8J6Y736</accession>
<dbReference type="InterPro" id="IPR024932">
    <property type="entry name" value="ApbE"/>
</dbReference>
<dbReference type="Pfam" id="PF02424">
    <property type="entry name" value="ApbE"/>
    <property type="match status" value="1"/>
</dbReference>
<keyword evidence="12" id="KW-1133">Transmembrane helix</keyword>
<dbReference type="EC" id="2.7.1.180" evidence="1 10"/>
<name>A0A8J6Y736_9BACT</name>
<dbReference type="GO" id="GO:0016740">
    <property type="term" value="F:transferase activity"/>
    <property type="evidence" value="ECO:0007669"/>
    <property type="project" value="UniProtKB-UniRule"/>
</dbReference>
<evidence type="ECO:0000256" key="4">
    <source>
        <dbReference type="ARBA" id="ARBA00022679"/>
    </source>
</evidence>
<evidence type="ECO:0000256" key="12">
    <source>
        <dbReference type="SAM" id="Phobius"/>
    </source>
</evidence>
<dbReference type="GO" id="GO:0046872">
    <property type="term" value="F:metal ion binding"/>
    <property type="evidence" value="ECO:0007669"/>
    <property type="project" value="UniProtKB-UniRule"/>
</dbReference>
<evidence type="ECO:0000256" key="10">
    <source>
        <dbReference type="PIRNR" id="PIRNR006268"/>
    </source>
</evidence>
<gene>
    <name evidence="13" type="ORF">IFK94_15550</name>
</gene>
<keyword evidence="6 10" id="KW-0274">FAD</keyword>
<evidence type="ECO:0000313" key="13">
    <source>
        <dbReference type="EMBL" id="MBD3869534.1"/>
    </source>
</evidence>
<evidence type="ECO:0000256" key="2">
    <source>
        <dbReference type="ARBA" id="ARBA00016337"/>
    </source>
</evidence>
<keyword evidence="7 10" id="KW-0460">Magnesium</keyword>
<dbReference type="AlphaFoldDB" id="A0A8J6Y736"/>
<feature type="transmembrane region" description="Helical" evidence="12">
    <location>
        <begin position="6"/>
        <end position="26"/>
    </location>
</feature>
<dbReference type="EMBL" id="JACXWD010000107">
    <property type="protein sequence ID" value="MBD3869534.1"/>
    <property type="molecule type" value="Genomic_DNA"/>
</dbReference>
<comment type="similarity">
    <text evidence="10">Belongs to the ApbE family.</text>
</comment>
<dbReference type="Gene3D" id="3.10.520.10">
    <property type="entry name" value="ApbE-like domains"/>
    <property type="match status" value="1"/>
</dbReference>